<organism evidence="2 3">
    <name type="scientific">Polaribacter atrinae</name>
    <dbReference type="NCBI Taxonomy" id="1333662"/>
    <lineage>
        <taxon>Bacteria</taxon>
        <taxon>Pseudomonadati</taxon>
        <taxon>Bacteroidota</taxon>
        <taxon>Flavobacteriia</taxon>
        <taxon>Flavobacteriales</taxon>
        <taxon>Flavobacteriaceae</taxon>
    </lineage>
</organism>
<dbReference type="PANTHER" id="PTHR30231:SF41">
    <property type="entry name" value="DNA POLYMERASE III SUBUNIT EPSILON"/>
    <property type="match status" value="1"/>
</dbReference>
<dbReference type="GO" id="GO:0008408">
    <property type="term" value="F:3'-5' exonuclease activity"/>
    <property type="evidence" value="ECO:0007669"/>
    <property type="project" value="TreeGrafter"/>
</dbReference>
<comment type="caution">
    <text evidence="2">The sequence shown here is derived from an EMBL/GenBank/DDBJ whole genome shotgun (WGS) entry which is preliminary data.</text>
</comment>
<feature type="domain" description="Exonuclease" evidence="1">
    <location>
        <begin position="8"/>
        <end position="174"/>
    </location>
</feature>
<dbReference type="RefSeq" id="WP_068450725.1">
    <property type="nucleotide sequence ID" value="NZ_CANKUV010000004.1"/>
</dbReference>
<evidence type="ECO:0000313" key="3">
    <source>
        <dbReference type="Proteomes" id="UP000076923"/>
    </source>
</evidence>
<evidence type="ECO:0000259" key="1">
    <source>
        <dbReference type="SMART" id="SM00479"/>
    </source>
</evidence>
<dbReference type="AlphaFoldDB" id="A0A176T9G7"/>
<dbReference type="InterPro" id="IPR036397">
    <property type="entry name" value="RNaseH_sf"/>
</dbReference>
<dbReference type="Gene3D" id="3.30.420.10">
    <property type="entry name" value="Ribonuclease H-like superfamily/Ribonuclease H"/>
    <property type="match status" value="1"/>
</dbReference>
<keyword evidence="3" id="KW-1185">Reference proteome</keyword>
<dbReference type="SMART" id="SM00479">
    <property type="entry name" value="EXOIII"/>
    <property type="match status" value="1"/>
</dbReference>
<dbReference type="GO" id="GO:0045004">
    <property type="term" value="P:DNA replication proofreading"/>
    <property type="evidence" value="ECO:0007669"/>
    <property type="project" value="TreeGrafter"/>
</dbReference>
<dbReference type="SUPFAM" id="SSF53098">
    <property type="entry name" value="Ribonuclease H-like"/>
    <property type="match status" value="1"/>
</dbReference>
<dbReference type="InterPro" id="IPR012337">
    <property type="entry name" value="RNaseH-like_sf"/>
</dbReference>
<gene>
    <name evidence="2" type="ORF">LPB303_12640</name>
</gene>
<dbReference type="InterPro" id="IPR013520">
    <property type="entry name" value="Ribonucl_H"/>
</dbReference>
<accession>A0A176T9G7</accession>
<dbReference type="EMBL" id="LVWE01000050">
    <property type="protein sequence ID" value="OAD44479.1"/>
    <property type="molecule type" value="Genomic_DNA"/>
</dbReference>
<dbReference type="Pfam" id="PF00929">
    <property type="entry name" value="RNase_T"/>
    <property type="match status" value="1"/>
</dbReference>
<dbReference type="InterPro" id="IPR046768">
    <property type="entry name" value="ExoX-like_C"/>
</dbReference>
<dbReference type="Proteomes" id="UP000076923">
    <property type="component" value="Unassembled WGS sequence"/>
</dbReference>
<dbReference type="GO" id="GO:0005829">
    <property type="term" value="C:cytosol"/>
    <property type="evidence" value="ECO:0007669"/>
    <property type="project" value="TreeGrafter"/>
</dbReference>
<sequence>MNLNLTKPIVFFDLETTGVNIATDKVVEIAILKVFPNGNKESKTWLVNPEMEIPQGSIDVHGITNEKVASEPTFKELAPKINEMIADSDLAGFNSNRFDIPLLAEELMRAGIDFDMKNRKAIDVQVIFHKKEQRTLSAGYQFYCGKELEGAHGAEADTNATYEILLAQLDKYTDIENTVDALSEYSTHGERADFAGFILMNDKKQEVFSFGKYKGRTVEEVFTENPGYNNWMQNADFPLYTKKVLKEIKERMSAPKKQMSDKEKLEALQQKFNLR</sequence>
<name>A0A176T9G7_9FLAO</name>
<protein>
    <submittedName>
        <fullName evidence="2">DNA polymerase III subunit epsilon</fullName>
    </submittedName>
</protein>
<dbReference type="PANTHER" id="PTHR30231">
    <property type="entry name" value="DNA POLYMERASE III SUBUNIT EPSILON"/>
    <property type="match status" value="1"/>
</dbReference>
<dbReference type="GO" id="GO:0003676">
    <property type="term" value="F:nucleic acid binding"/>
    <property type="evidence" value="ECO:0007669"/>
    <property type="project" value="InterPro"/>
</dbReference>
<dbReference type="Pfam" id="PF20600">
    <property type="entry name" value="ExoX-like_C"/>
    <property type="match status" value="1"/>
</dbReference>
<dbReference type="STRING" id="1333662.LPB303_12640"/>
<dbReference type="OrthoDB" id="9791657at2"/>
<reference evidence="2 3" key="1">
    <citation type="submission" date="2016-02" db="EMBL/GenBank/DDBJ databases">
        <title>Draft genome sequence of Polaribacter atrinae KACC17473.</title>
        <authorList>
            <person name="Shin S.-K."/>
            <person name="Yi H."/>
        </authorList>
    </citation>
    <scope>NUCLEOTIDE SEQUENCE [LARGE SCALE GENOMIC DNA]</scope>
    <source>
        <strain evidence="2 3">KACC 17473</strain>
    </source>
</reference>
<proteinExistence type="predicted"/>
<evidence type="ECO:0000313" key="2">
    <source>
        <dbReference type="EMBL" id="OAD44479.1"/>
    </source>
</evidence>
<dbReference type="CDD" id="cd06127">
    <property type="entry name" value="DEDDh"/>
    <property type="match status" value="1"/>
</dbReference>